<dbReference type="EMBL" id="CZCU02000035">
    <property type="protein sequence ID" value="VXD10940.1"/>
    <property type="molecule type" value="Genomic_DNA"/>
</dbReference>
<reference evidence="1" key="1">
    <citation type="submission" date="2019-10" db="EMBL/GenBank/DDBJ databases">
        <authorList>
            <consortium name="Genoscope - CEA"/>
            <person name="William W."/>
        </authorList>
    </citation>
    <scope>NUCLEOTIDE SEQUENCE [LARGE SCALE GENOMIC DNA]</scope>
    <source>
        <strain evidence="1">BBR_PRJEB10992</strain>
    </source>
</reference>
<proteinExistence type="predicted"/>
<dbReference type="Proteomes" id="UP000184550">
    <property type="component" value="Unassembled WGS sequence"/>
</dbReference>
<comment type="caution">
    <text evidence="1">The sequence shown here is derived from an EMBL/GenBank/DDBJ whole genome shotgun (WGS) entry which is preliminary data.</text>
</comment>
<organism evidence="1 2">
    <name type="scientific">Planktothrix serta PCC 8927</name>
    <dbReference type="NCBI Taxonomy" id="671068"/>
    <lineage>
        <taxon>Bacteria</taxon>
        <taxon>Bacillati</taxon>
        <taxon>Cyanobacteriota</taxon>
        <taxon>Cyanophyceae</taxon>
        <taxon>Oscillatoriophycideae</taxon>
        <taxon>Oscillatoriales</taxon>
        <taxon>Microcoleaceae</taxon>
        <taxon>Planktothrix</taxon>
    </lineage>
</organism>
<protein>
    <submittedName>
        <fullName evidence="1">Uncharacterized protein</fullName>
    </submittedName>
</protein>
<name>A0A7Z9BER6_9CYAN</name>
<dbReference type="AlphaFoldDB" id="A0A7Z9BER6"/>
<gene>
    <name evidence="1" type="ORF">PL8927_130005</name>
</gene>
<sequence>MRATDLRISICESACTPPKDSSLSPKRLNQPCRLNKLIVGNYEKFYDRRRFYGC</sequence>
<evidence type="ECO:0000313" key="1">
    <source>
        <dbReference type="EMBL" id="VXD10940.1"/>
    </source>
</evidence>
<accession>A0A7Z9BER6</accession>
<evidence type="ECO:0000313" key="2">
    <source>
        <dbReference type="Proteomes" id="UP000184550"/>
    </source>
</evidence>
<keyword evidence="2" id="KW-1185">Reference proteome</keyword>